<dbReference type="Pfam" id="PF17171">
    <property type="entry name" value="GST_C_6"/>
    <property type="match status" value="1"/>
</dbReference>
<comment type="subcellular location">
    <subcellularLocation>
        <location evidence="1">Mitochondrion outer membrane</location>
    </subcellularLocation>
</comment>
<comment type="similarity">
    <text evidence="2">Belongs to the metaxin family.</text>
</comment>
<sequence>MLSASAMFPRDRFNPLLPNAEKLVDDLKTITELDFEPKSSKELGSKLVLHQFLPAWEVQAYVRFANIALHVQNSRYPTHETTGELPQLSDGHFLLPAEDIIMHLQTFHEDIDNFLTDEQRAESYAFRVMLSERLHRVLLYSRWVDSVTFHELTRPQMKKAIPFPLNQVLPKKIRMETKASLHQYGIQTKEQAFVIARDCYTALNTKLANSSGDYFFGDKPSALDAAVFGHVVDALANPQLNKTVYELAPRLVTLAEKIRDKYFAAADSAKPDLVGPDELQYTETNNNLFSTDESCFMSKASAASHQLAFLEPYKSLNWERRGMLSEVIKKKHEQAEHSANEAMPGVYGTAGDERFDKGPRNVIIGAVIAIALYAFAALPLQIRFSDDDDEDDEDLMDEEEDDDEY</sequence>
<keyword evidence="6" id="KW-0496">Mitochondrion</keyword>
<evidence type="ECO:0000259" key="9">
    <source>
        <dbReference type="Pfam" id="PF10568"/>
    </source>
</evidence>
<dbReference type="Proteomes" id="UP001146120">
    <property type="component" value="Unassembled WGS sequence"/>
</dbReference>
<protein>
    <recommendedName>
        <fullName evidence="13">Metaxin</fullName>
    </recommendedName>
</protein>
<organism evidence="11 12">
    <name type="scientific">Lagenidium giganteum</name>
    <dbReference type="NCBI Taxonomy" id="4803"/>
    <lineage>
        <taxon>Eukaryota</taxon>
        <taxon>Sar</taxon>
        <taxon>Stramenopiles</taxon>
        <taxon>Oomycota</taxon>
        <taxon>Peronosporomycetes</taxon>
        <taxon>Pythiales</taxon>
        <taxon>Pythiaceae</taxon>
    </lineage>
</organism>
<name>A0AAV2YGJ4_9STRA</name>
<dbReference type="GO" id="GO:0001401">
    <property type="term" value="C:SAM complex"/>
    <property type="evidence" value="ECO:0007669"/>
    <property type="project" value="InterPro"/>
</dbReference>
<evidence type="ECO:0000256" key="2">
    <source>
        <dbReference type="ARBA" id="ARBA00009170"/>
    </source>
</evidence>
<evidence type="ECO:0000256" key="6">
    <source>
        <dbReference type="ARBA" id="ARBA00023128"/>
    </source>
</evidence>
<feature type="domain" description="Mitochondrial outer membrane transport complex Sam37/metaxin N-terminal" evidence="9">
    <location>
        <begin position="58"/>
        <end position="174"/>
    </location>
</feature>
<feature type="domain" description="Metaxin glutathione S-transferase" evidence="10">
    <location>
        <begin position="196"/>
        <end position="256"/>
    </location>
</feature>
<dbReference type="GO" id="GO:0006626">
    <property type="term" value="P:protein targeting to mitochondrion"/>
    <property type="evidence" value="ECO:0007669"/>
    <property type="project" value="TreeGrafter"/>
</dbReference>
<evidence type="ECO:0000256" key="5">
    <source>
        <dbReference type="ARBA" id="ARBA00022927"/>
    </source>
</evidence>
<reference evidence="11" key="1">
    <citation type="submission" date="2022-11" db="EMBL/GenBank/DDBJ databases">
        <authorList>
            <person name="Morgan W.R."/>
            <person name="Tartar A."/>
        </authorList>
    </citation>
    <scope>NUCLEOTIDE SEQUENCE</scope>
    <source>
        <strain evidence="11">ARSEF 373</strain>
    </source>
</reference>
<keyword evidence="4" id="KW-1000">Mitochondrion outer membrane</keyword>
<dbReference type="Pfam" id="PF10568">
    <property type="entry name" value="Tom37"/>
    <property type="match status" value="1"/>
</dbReference>
<dbReference type="PANTHER" id="PTHR12289:SF41">
    <property type="entry name" value="FAILED AXON CONNECTIONS-RELATED"/>
    <property type="match status" value="1"/>
</dbReference>
<evidence type="ECO:0000256" key="4">
    <source>
        <dbReference type="ARBA" id="ARBA00022787"/>
    </source>
</evidence>
<dbReference type="InterPro" id="IPR050931">
    <property type="entry name" value="Mito_Protein_Transport_Metaxin"/>
</dbReference>
<keyword evidence="7" id="KW-0472">Membrane</keyword>
<evidence type="ECO:0008006" key="13">
    <source>
        <dbReference type="Google" id="ProtNLM"/>
    </source>
</evidence>
<dbReference type="InterPro" id="IPR036282">
    <property type="entry name" value="Glutathione-S-Trfase_C_sf"/>
</dbReference>
<evidence type="ECO:0000313" key="12">
    <source>
        <dbReference type="Proteomes" id="UP001146120"/>
    </source>
</evidence>
<accession>A0AAV2YGJ4</accession>
<evidence type="ECO:0000313" key="11">
    <source>
        <dbReference type="EMBL" id="DAZ94192.1"/>
    </source>
</evidence>
<dbReference type="InterPro" id="IPR033468">
    <property type="entry name" value="Metaxin_GST"/>
</dbReference>
<evidence type="ECO:0000256" key="7">
    <source>
        <dbReference type="ARBA" id="ARBA00023136"/>
    </source>
</evidence>
<gene>
    <name evidence="11" type="ORF">N0F65_000419</name>
</gene>
<dbReference type="GO" id="GO:0015031">
    <property type="term" value="P:protein transport"/>
    <property type="evidence" value="ECO:0007669"/>
    <property type="project" value="UniProtKB-KW"/>
</dbReference>
<keyword evidence="12" id="KW-1185">Reference proteome</keyword>
<dbReference type="SUPFAM" id="SSF47616">
    <property type="entry name" value="GST C-terminal domain-like"/>
    <property type="match status" value="1"/>
</dbReference>
<dbReference type="PANTHER" id="PTHR12289">
    <property type="entry name" value="METAXIN RELATED"/>
    <property type="match status" value="1"/>
</dbReference>
<evidence type="ECO:0000256" key="1">
    <source>
        <dbReference type="ARBA" id="ARBA00004294"/>
    </source>
</evidence>
<keyword evidence="3" id="KW-0813">Transport</keyword>
<proteinExistence type="inferred from homology"/>
<feature type="region of interest" description="Disordered" evidence="8">
    <location>
        <begin position="386"/>
        <end position="405"/>
    </location>
</feature>
<dbReference type="EMBL" id="DAKRPA010000263">
    <property type="protein sequence ID" value="DAZ94192.1"/>
    <property type="molecule type" value="Genomic_DNA"/>
</dbReference>
<evidence type="ECO:0000256" key="3">
    <source>
        <dbReference type="ARBA" id="ARBA00022448"/>
    </source>
</evidence>
<comment type="caution">
    <text evidence="11">The sequence shown here is derived from an EMBL/GenBank/DDBJ whole genome shotgun (WGS) entry which is preliminary data.</text>
</comment>
<dbReference type="AlphaFoldDB" id="A0AAV2YGJ4"/>
<reference evidence="11" key="2">
    <citation type="journal article" date="2023" name="Microbiol Resour">
        <title>Decontamination and Annotation of the Draft Genome Sequence of the Oomycete Lagenidium giganteum ARSEF 373.</title>
        <authorList>
            <person name="Morgan W.R."/>
            <person name="Tartar A."/>
        </authorList>
    </citation>
    <scope>NUCLEOTIDE SEQUENCE</scope>
    <source>
        <strain evidence="11">ARSEF 373</strain>
    </source>
</reference>
<keyword evidence="5" id="KW-0653">Protein transport</keyword>
<evidence type="ECO:0000256" key="8">
    <source>
        <dbReference type="SAM" id="MobiDB-lite"/>
    </source>
</evidence>
<evidence type="ECO:0000259" key="10">
    <source>
        <dbReference type="Pfam" id="PF17171"/>
    </source>
</evidence>
<dbReference type="InterPro" id="IPR019564">
    <property type="entry name" value="Sam37/metaxin_N"/>
</dbReference>